<reference evidence="2 3" key="1">
    <citation type="journal article" date="2018" name="Sci. Rep.">
        <title>Genomic signatures of local adaptation to the degree of environmental predictability in rotifers.</title>
        <authorList>
            <person name="Franch-Gras L."/>
            <person name="Hahn C."/>
            <person name="Garcia-Roger E.M."/>
            <person name="Carmona M.J."/>
            <person name="Serra M."/>
            <person name="Gomez A."/>
        </authorList>
    </citation>
    <scope>NUCLEOTIDE SEQUENCE [LARGE SCALE GENOMIC DNA]</scope>
    <source>
        <strain evidence="2">HYR1</strain>
    </source>
</reference>
<organism evidence="2 3">
    <name type="scientific">Brachionus plicatilis</name>
    <name type="common">Marine rotifer</name>
    <name type="synonym">Brachionus muelleri</name>
    <dbReference type="NCBI Taxonomy" id="10195"/>
    <lineage>
        <taxon>Eukaryota</taxon>
        <taxon>Metazoa</taxon>
        <taxon>Spiralia</taxon>
        <taxon>Gnathifera</taxon>
        <taxon>Rotifera</taxon>
        <taxon>Eurotatoria</taxon>
        <taxon>Monogononta</taxon>
        <taxon>Pseudotrocha</taxon>
        <taxon>Ploima</taxon>
        <taxon>Brachionidae</taxon>
        <taxon>Brachionus</taxon>
    </lineage>
</organism>
<dbReference type="STRING" id="10195.A0A3M7QM89"/>
<feature type="compositionally biased region" description="Basic and acidic residues" evidence="1">
    <location>
        <begin position="64"/>
        <end position="78"/>
    </location>
</feature>
<gene>
    <name evidence="2" type="ORF">BpHYR1_037891</name>
</gene>
<dbReference type="PANTHER" id="PTHR28348:SF1">
    <property type="entry name" value="UPF0193 PROTEIN EVG1"/>
    <property type="match status" value="1"/>
</dbReference>
<dbReference type="OrthoDB" id="189770at2759"/>
<dbReference type="PANTHER" id="PTHR28348">
    <property type="entry name" value="UPF0193 PROTEIN EVG1"/>
    <property type="match status" value="1"/>
</dbReference>
<comment type="caution">
    <text evidence="2">The sequence shown here is derived from an EMBL/GenBank/DDBJ whole genome shotgun (WGS) entry which is preliminary data.</text>
</comment>
<dbReference type="InterPro" id="IPR007914">
    <property type="entry name" value="UPF0193"/>
</dbReference>
<proteinExistence type="predicted"/>
<dbReference type="AlphaFoldDB" id="A0A3M7QM89"/>
<feature type="region of interest" description="Disordered" evidence="1">
    <location>
        <begin position="46"/>
        <end position="78"/>
    </location>
</feature>
<name>A0A3M7QM89_BRAPC</name>
<accession>A0A3M7QM89</accession>
<evidence type="ECO:0000256" key="1">
    <source>
        <dbReference type="SAM" id="MobiDB-lite"/>
    </source>
</evidence>
<sequence length="220" mass="25646">MSTQKIQGGGLWNSTRPNISNETQNLIKVMMQESKLTNFQKRTLGDHMKTGKSLPTKVGPTSMIKEKRPEKQPKQEKKIVDPRECKIGLRQYEDIVKSGAYDKSDFKPTIRKPITDEDKEKLSKIMAYGKDASNWPKIKSVPDYDEDIYESEPEKDRFDELQEEIQERAEFLDAMTKLGKRKQYQAIIMTEISQKIREMELLDKSRSKELEELKKLKNSL</sequence>
<evidence type="ECO:0000313" key="2">
    <source>
        <dbReference type="EMBL" id="RNA12546.1"/>
    </source>
</evidence>
<keyword evidence="3" id="KW-1185">Reference proteome</keyword>
<protein>
    <submittedName>
        <fullName evidence="2">UPF0193 EVG1-like</fullName>
    </submittedName>
</protein>
<evidence type="ECO:0000313" key="3">
    <source>
        <dbReference type="Proteomes" id="UP000276133"/>
    </source>
</evidence>
<dbReference type="Proteomes" id="UP000276133">
    <property type="component" value="Unassembled WGS sequence"/>
</dbReference>
<dbReference type="EMBL" id="REGN01005662">
    <property type="protein sequence ID" value="RNA12546.1"/>
    <property type="molecule type" value="Genomic_DNA"/>
</dbReference>
<dbReference type="Pfam" id="PF05250">
    <property type="entry name" value="UPF0193"/>
    <property type="match status" value="1"/>
</dbReference>